<protein>
    <submittedName>
        <fullName evidence="3">Uncharacterized protein</fullName>
    </submittedName>
</protein>
<reference evidence="2 4" key="2">
    <citation type="submission" date="2020-07" db="EMBL/GenBank/DDBJ databases">
        <title>Mycobacterium kansasii (former subtype) with zoonotic potential isolated from diseased indoor pet cat, Japan.</title>
        <authorList>
            <person name="Fukano H."/>
            <person name="Terazono T."/>
            <person name="Hoshino Y."/>
        </authorList>
    </citation>
    <scope>NUCLEOTIDE SEQUENCE [LARGE SCALE GENOMIC DNA]</scope>
    <source>
        <strain evidence="2 4">Kuro-I</strain>
    </source>
</reference>
<dbReference type="GeneID" id="42539986"/>
<organism evidence="3">
    <name type="scientific">Mycobacterium kansasii</name>
    <dbReference type="NCBI Taxonomy" id="1768"/>
    <lineage>
        <taxon>Bacteria</taxon>
        <taxon>Bacillati</taxon>
        <taxon>Actinomycetota</taxon>
        <taxon>Actinomycetes</taxon>
        <taxon>Mycobacteriales</taxon>
        <taxon>Mycobacteriaceae</taxon>
        <taxon>Mycobacterium</taxon>
    </lineage>
</organism>
<feature type="region of interest" description="Disordered" evidence="1">
    <location>
        <begin position="60"/>
        <end position="85"/>
    </location>
</feature>
<evidence type="ECO:0000313" key="4">
    <source>
        <dbReference type="Proteomes" id="UP000516380"/>
    </source>
</evidence>
<dbReference type="EMBL" id="AP023343">
    <property type="protein sequence ID" value="BCI89385.1"/>
    <property type="molecule type" value="Genomic_DNA"/>
</dbReference>
<proteinExistence type="predicted"/>
<name>A0A653EPN2_MYCKA</name>
<sequence>MEQPHFRVVCDHGIRDGRLDHVAWLVWCPDIRQWRPGPDYDDAIETKLIDYVGRNTLEHTYTPDLQQPRSRTRPPKPPGPARSTLMIPCPTRGCTRRQYRTDRDKLQTLFEFIASNQQFRDAVSVVADENVIVIKLDALHTARDTARTRFHLEV</sequence>
<dbReference type="AlphaFoldDB" id="A0A653EPN2"/>
<evidence type="ECO:0000313" key="3">
    <source>
        <dbReference type="EMBL" id="VTO99476.1"/>
    </source>
</evidence>
<dbReference type="EMBL" id="LR589281">
    <property type="protein sequence ID" value="VTO99476.1"/>
    <property type="molecule type" value="Genomic_DNA"/>
</dbReference>
<dbReference type="RefSeq" id="WP_133163511.1">
    <property type="nucleotide sequence ID" value="NZ_BLYZ01000001.1"/>
</dbReference>
<accession>A0A653EPN2</accession>
<evidence type="ECO:0000256" key="1">
    <source>
        <dbReference type="SAM" id="MobiDB-lite"/>
    </source>
</evidence>
<gene>
    <name evidence="3" type="ORF">BIN_B_01943</name>
    <name evidence="2" type="ORF">NIIDMKKI_45910</name>
</gene>
<evidence type="ECO:0000313" key="2">
    <source>
        <dbReference type="EMBL" id="BCI89385.1"/>
    </source>
</evidence>
<dbReference type="Proteomes" id="UP000516380">
    <property type="component" value="Chromosome"/>
</dbReference>
<reference evidence="3" key="1">
    <citation type="submission" date="2019-05" db="EMBL/GenBank/DDBJ databases">
        <authorList>
            <person name="Naeem R."/>
            <person name="Antony C."/>
            <person name="Guan Q."/>
        </authorList>
    </citation>
    <scope>NUCLEOTIDE SEQUENCE</scope>
    <source>
        <strain evidence="3">3</strain>
    </source>
</reference>
<keyword evidence="4" id="KW-1185">Reference proteome</keyword>